<evidence type="ECO:0000313" key="4">
    <source>
        <dbReference type="RefSeq" id="XP_022248712.1"/>
    </source>
</evidence>
<dbReference type="GeneID" id="111087192"/>
<dbReference type="Proteomes" id="UP000694941">
    <property type="component" value="Unplaced"/>
</dbReference>
<dbReference type="RefSeq" id="XP_022248711.1">
    <property type="nucleotide sequence ID" value="XM_022393003.1"/>
</dbReference>
<evidence type="ECO:0000313" key="3">
    <source>
        <dbReference type="RefSeq" id="XP_022248711.1"/>
    </source>
</evidence>
<gene>
    <name evidence="2 3 4" type="primary">LOC111087192</name>
</gene>
<name>A0ABM1SYK5_LIMPO</name>
<reference evidence="2 3" key="1">
    <citation type="submission" date="2025-05" db="UniProtKB">
        <authorList>
            <consortium name="RefSeq"/>
        </authorList>
    </citation>
    <scope>IDENTIFICATION</scope>
    <source>
        <tissue evidence="2 3">Muscle</tissue>
    </source>
</reference>
<evidence type="ECO:0000313" key="1">
    <source>
        <dbReference type="Proteomes" id="UP000694941"/>
    </source>
</evidence>
<proteinExistence type="predicted"/>
<keyword evidence="1" id="KW-1185">Reference proteome</keyword>
<organism evidence="1 3">
    <name type="scientific">Limulus polyphemus</name>
    <name type="common">Atlantic horseshoe crab</name>
    <dbReference type="NCBI Taxonomy" id="6850"/>
    <lineage>
        <taxon>Eukaryota</taxon>
        <taxon>Metazoa</taxon>
        <taxon>Ecdysozoa</taxon>
        <taxon>Arthropoda</taxon>
        <taxon>Chelicerata</taxon>
        <taxon>Merostomata</taxon>
        <taxon>Xiphosura</taxon>
        <taxon>Limulidae</taxon>
        <taxon>Limulus</taxon>
    </lineage>
</organism>
<accession>A0ABM1SYK5</accession>
<protein>
    <submittedName>
        <fullName evidence="2 3">Uncharacterized protein LOC111087192</fullName>
    </submittedName>
</protein>
<dbReference type="RefSeq" id="XP_022248712.1">
    <property type="nucleotide sequence ID" value="XM_022393004.1"/>
</dbReference>
<evidence type="ECO:0000313" key="2">
    <source>
        <dbReference type="RefSeq" id="XP_022248710.1"/>
    </source>
</evidence>
<dbReference type="RefSeq" id="XP_022248710.1">
    <property type="nucleotide sequence ID" value="XM_022393002.1"/>
</dbReference>
<sequence length="225" mass="25479">MLTLVSKAVSYLWGSPNLDDSSTGSQNDILPSAGLGDSYDILPEQKETPVEREKISLHGRVTHIRKSDSYGLINGHIYFKFESVIGAVQPKIGNVVSLSASRNKKEDAWCADSVQILSESWEFDDTEEKCDKHVNKCMSEECAAEANLGDHRIFHSSENRQYQSVLAVVTSMNGNHGILNETAKFTLQVGYELTRVLFFTSYLLYFIKFKKSWGLWKENLCKRFH</sequence>